<sequence length="789" mass="86791">MLMRNVRGGGRSVRRREDDWRRLQAENSKEHRRSAQATRKLKIGLGLALVGILMLCSHMFPELIFGGATTTTEESAASETMRPLVGIKPGDQGGRVSAGISLDHLGELRLRNPKHELCGTAALYFVESQTAFADLSRPLQSGAVIAQTSAASEQECCDTCAAQSCPAFRFQASTCTLMRVDASSEGSLRGDFSARDKSANTHGAYVEPERQNVESTGFDGDREHVDSVDSPTDITVDDSSDDVEGVSNDETIGEIFAGDETDNGEEEETEEEEGGEVEEEDTADEGEEGEAEEEEEEEEKEEEEGEEEGDETTSEESEPTETDSELENLFSSLGGGSAQADDDVEDLFKDLEDFDSGDFSFETSSEDDDRLGELIQEGVKRIKPEPLRPEEVEAARLAALRESLKEVPSDAADLEALSKKALRDILPPGDYNRLTARDPVYGKHKSVFLRYRSQREILAVAKELADHYKDVDLVEIGDTADKKKPQAIMSLRVGNGRRGKHVFVIGTLKGCEWTSSMGILHTAMAIKGRGETTKALLDAVQFHFVMIANPGGFDYSHLHTPSSARSWCKNRRVAVSGSHGVDLETNWGLDGVSWGFGKRLKEGAKLDSFQGPANFSEPETQSLRNYMAHYATGRGRVAVMHVKCCSGVITPPQVYRAIEKPIDINLIAGRLAIQMERTDGTKYSVTARESEFHSKNHGQLIDYTYNELEAELSLMVDVKASALSTRQDATKIAIDPFQTLLRELETASVFMAQKLLRLQLSGNPVNVPFSKRPVYPTPVVQGGKRKRKK</sequence>
<accession>A0A2R5G9J7</accession>
<keyword evidence="10" id="KW-0121">Carboxypeptidase</keyword>
<dbReference type="EMBL" id="BEYU01000035">
    <property type="protein sequence ID" value="GBG27706.1"/>
    <property type="molecule type" value="Genomic_DNA"/>
</dbReference>
<keyword evidence="6" id="KW-0482">Metalloprotease</keyword>
<name>A0A2R5G9J7_9STRA</name>
<keyword evidence="5" id="KW-0862">Zinc</keyword>
<keyword evidence="8" id="KW-1133">Transmembrane helix</keyword>
<feature type="domain" description="Peptidase M14" evidence="9">
    <location>
        <begin position="451"/>
        <end position="724"/>
    </location>
</feature>
<dbReference type="GO" id="GO:0004181">
    <property type="term" value="F:metallocarboxypeptidase activity"/>
    <property type="evidence" value="ECO:0007669"/>
    <property type="project" value="InterPro"/>
</dbReference>
<organism evidence="10 11">
    <name type="scientific">Hondaea fermentalgiana</name>
    <dbReference type="NCBI Taxonomy" id="2315210"/>
    <lineage>
        <taxon>Eukaryota</taxon>
        <taxon>Sar</taxon>
        <taxon>Stramenopiles</taxon>
        <taxon>Bigyra</taxon>
        <taxon>Labyrinthulomycetes</taxon>
        <taxon>Thraustochytrida</taxon>
        <taxon>Thraustochytriidae</taxon>
        <taxon>Hondaea</taxon>
    </lineage>
</organism>
<dbReference type="GO" id="GO:0006508">
    <property type="term" value="P:proteolysis"/>
    <property type="evidence" value="ECO:0007669"/>
    <property type="project" value="UniProtKB-KW"/>
</dbReference>
<comment type="caution">
    <text evidence="10">The sequence shown here is derived from an EMBL/GenBank/DDBJ whole genome shotgun (WGS) entry which is preliminary data.</text>
</comment>
<evidence type="ECO:0000256" key="5">
    <source>
        <dbReference type="ARBA" id="ARBA00022833"/>
    </source>
</evidence>
<keyword evidence="4" id="KW-0378">Hydrolase</keyword>
<dbReference type="SMART" id="SM00631">
    <property type="entry name" value="Zn_pept"/>
    <property type="match status" value="1"/>
</dbReference>
<dbReference type="SUPFAM" id="SSF53187">
    <property type="entry name" value="Zn-dependent exopeptidases"/>
    <property type="match status" value="1"/>
</dbReference>
<comment type="cofactor">
    <cofactor evidence="1">
        <name>Zn(2+)</name>
        <dbReference type="ChEBI" id="CHEBI:29105"/>
    </cofactor>
</comment>
<keyword evidence="11" id="KW-1185">Reference proteome</keyword>
<dbReference type="Proteomes" id="UP000241890">
    <property type="component" value="Unassembled WGS sequence"/>
</dbReference>
<comment type="similarity">
    <text evidence="2">Belongs to the peptidase M14 family.</text>
</comment>
<protein>
    <submittedName>
        <fullName evidence="10">Metallocarboxypeptidase A-like protein MCYG_01475</fullName>
    </submittedName>
</protein>
<feature type="transmembrane region" description="Helical" evidence="8">
    <location>
        <begin position="41"/>
        <end position="60"/>
    </location>
</feature>
<evidence type="ECO:0000313" key="11">
    <source>
        <dbReference type="Proteomes" id="UP000241890"/>
    </source>
</evidence>
<evidence type="ECO:0000259" key="9">
    <source>
        <dbReference type="SMART" id="SM00631"/>
    </source>
</evidence>
<evidence type="ECO:0000256" key="8">
    <source>
        <dbReference type="SAM" id="Phobius"/>
    </source>
</evidence>
<proteinExistence type="inferred from homology"/>
<feature type="compositionally biased region" description="Acidic residues" evidence="7">
    <location>
        <begin position="257"/>
        <end position="326"/>
    </location>
</feature>
<evidence type="ECO:0000256" key="2">
    <source>
        <dbReference type="ARBA" id="ARBA00005988"/>
    </source>
</evidence>
<evidence type="ECO:0000256" key="4">
    <source>
        <dbReference type="ARBA" id="ARBA00022801"/>
    </source>
</evidence>
<dbReference type="InParanoid" id="A0A2R5G9J7"/>
<evidence type="ECO:0000256" key="6">
    <source>
        <dbReference type="ARBA" id="ARBA00023049"/>
    </source>
</evidence>
<gene>
    <name evidence="10" type="ORF">FCC1311_039292</name>
</gene>
<feature type="compositionally biased region" description="Acidic residues" evidence="7">
    <location>
        <begin position="235"/>
        <end position="244"/>
    </location>
</feature>
<dbReference type="GO" id="GO:0005615">
    <property type="term" value="C:extracellular space"/>
    <property type="evidence" value="ECO:0007669"/>
    <property type="project" value="TreeGrafter"/>
</dbReference>
<evidence type="ECO:0000256" key="7">
    <source>
        <dbReference type="SAM" id="MobiDB-lite"/>
    </source>
</evidence>
<dbReference type="Gene3D" id="3.40.630.10">
    <property type="entry name" value="Zn peptidases"/>
    <property type="match status" value="1"/>
</dbReference>
<dbReference type="PANTHER" id="PTHR11705:SF143">
    <property type="entry name" value="SLL0236 PROTEIN"/>
    <property type="match status" value="1"/>
</dbReference>
<dbReference type="AlphaFoldDB" id="A0A2R5G9J7"/>
<evidence type="ECO:0000256" key="3">
    <source>
        <dbReference type="ARBA" id="ARBA00022670"/>
    </source>
</evidence>
<feature type="region of interest" description="Disordered" evidence="7">
    <location>
        <begin position="187"/>
        <end position="342"/>
    </location>
</feature>
<dbReference type="OrthoDB" id="3626597at2759"/>
<dbReference type="InterPro" id="IPR000834">
    <property type="entry name" value="Peptidase_M14"/>
</dbReference>
<dbReference type="PANTHER" id="PTHR11705">
    <property type="entry name" value="PROTEASE FAMILY M14 CARBOXYPEPTIDASE A,B"/>
    <property type="match status" value="1"/>
</dbReference>
<keyword evidence="8" id="KW-0812">Transmembrane</keyword>
<keyword evidence="8" id="KW-0472">Membrane</keyword>
<keyword evidence="3" id="KW-0645">Protease</keyword>
<reference evidence="10 11" key="1">
    <citation type="submission" date="2017-12" db="EMBL/GenBank/DDBJ databases">
        <title>Sequencing, de novo assembly and annotation of complete genome of a new Thraustochytrid species, strain FCC1311.</title>
        <authorList>
            <person name="Sedici K."/>
            <person name="Godart F."/>
            <person name="Aiese Cigliano R."/>
            <person name="Sanseverino W."/>
            <person name="Barakat M."/>
            <person name="Ortet P."/>
            <person name="Marechal E."/>
            <person name="Cagnac O."/>
            <person name="Amato A."/>
        </authorList>
    </citation>
    <scope>NUCLEOTIDE SEQUENCE [LARGE SCALE GENOMIC DNA]</scope>
</reference>
<dbReference type="GO" id="GO:0008270">
    <property type="term" value="F:zinc ion binding"/>
    <property type="evidence" value="ECO:0007669"/>
    <property type="project" value="InterPro"/>
</dbReference>
<dbReference type="Pfam" id="PF00246">
    <property type="entry name" value="Peptidase_M14"/>
    <property type="match status" value="1"/>
</dbReference>
<evidence type="ECO:0000256" key="1">
    <source>
        <dbReference type="ARBA" id="ARBA00001947"/>
    </source>
</evidence>
<evidence type="ECO:0000313" key="10">
    <source>
        <dbReference type="EMBL" id="GBG27706.1"/>
    </source>
</evidence>